<evidence type="ECO:0000256" key="2">
    <source>
        <dbReference type="ARBA" id="ARBA00022801"/>
    </source>
</evidence>
<keyword evidence="7" id="KW-1185">Reference proteome</keyword>
<dbReference type="Proteomes" id="UP001196870">
    <property type="component" value="Unassembled WGS sequence"/>
</dbReference>
<name>A0ABS5F8J0_9PROT</name>
<evidence type="ECO:0000256" key="3">
    <source>
        <dbReference type="ARBA" id="ARBA00023004"/>
    </source>
</evidence>
<evidence type="ECO:0000313" key="7">
    <source>
        <dbReference type="Proteomes" id="UP001196870"/>
    </source>
</evidence>
<sequence>MQPFAFLHLTDPHAVPPGETLIGQDTNARLEAAIAAIAARHAPGGDMPVAFAVITGDLTRDGEPAAYARLATLLSGLPCPAHLMMGNHDNRIAFADAFPLAPRDPAGFVQHAFATPAGRCILLDTLEQGAPHGTLCAQRLGWLADRLAEDDGPVLLFLHHPPMPVGIPGMDVIALRDPQALWAVLAPHAARIRHIFHGHLHRPIAGNWHGIPISSLRGTAFEVRMQGGAPLVEPQAPADYGYVRVDADGIIIHTERVPLLA</sequence>
<keyword evidence="1" id="KW-0479">Metal-binding</keyword>
<dbReference type="RefSeq" id="WP_211856764.1">
    <property type="nucleotide sequence ID" value="NZ_JAAGBB010000068.1"/>
</dbReference>
<evidence type="ECO:0000256" key="4">
    <source>
        <dbReference type="ARBA" id="ARBA00025742"/>
    </source>
</evidence>
<evidence type="ECO:0000256" key="1">
    <source>
        <dbReference type="ARBA" id="ARBA00022723"/>
    </source>
</evidence>
<dbReference type="InterPro" id="IPR026575">
    <property type="entry name" value="GpdQ/CpdA-like"/>
</dbReference>
<dbReference type="InterPro" id="IPR050884">
    <property type="entry name" value="CNP_phosphodiesterase-III"/>
</dbReference>
<dbReference type="PANTHER" id="PTHR42988:SF2">
    <property type="entry name" value="CYCLIC NUCLEOTIDE PHOSPHODIESTERASE CBUA0032-RELATED"/>
    <property type="match status" value="1"/>
</dbReference>
<comment type="similarity">
    <text evidence="4">Belongs to the cyclic nucleotide phosphodiesterase class-III family.</text>
</comment>
<keyword evidence="3" id="KW-0408">Iron</keyword>
<dbReference type="InterPro" id="IPR029052">
    <property type="entry name" value="Metallo-depent_PP-like"/>
</dbReference>
<organism evidence="6 7">
    <name type="scientific">Plastoroseomonas hellenica</name>
    <dbReference type="NCBI Taxonomy" id="2687306"/>
    <lineage>
        <taxon>Bacteria</taxon>
        <taxon>Pseudomonadati</taxon>
        <taxon>Pseudomonadota</taxon>
        <taxon>Alphaproteobacteria</taxon>
        <taxon>Acetobacterales</taxon>
        <taxon>Acetobacteraceae</taxon>
        <taxon>Plastoroseomonas</taxon>
    </lineage>
</organism>
<comment type="caution">
    <text evidence="6">The sequence shown here is derived from an EMBL/GenBank/DDBJ whole genome shotgun (WGS) entry which is preliminary data.</text>
</comment>
<accession>A0ABS5F8J0</accession>
<dbReference type="PANTHER" id="PTHR42988">
    <property type="entry name" value="PHOSPHOHYDROLASE"/>
    <property type="match status" value="1"/>
</dbReference>
<reference evidence="7" key="1">
    <citation type="journal article" date="2021" name="Syst. Appl. Microbiol.">
        <title>Roseomonas hellenica sp. nov., isolated from roots of wild-growing Alkanna tinctoria.</title>
        <authorList>
            <person name="Rat A."/>
            <person name="Naranjo H.D."/>
            <person name="Lebbe L."/>
            <person name="Cnockaert M."/>
            <person name="Krigas N."/>
            <person name="Grigoriadou K."/>
            <person name="Maloupa E."/>
            <person name="Willems A."/>
        </authorList>
    </citation>
    <scope>NUCLEOTIDE SEQUENCE [LARGE SCALE GENOMIC DNA]</scope>
    <source>
        <strain evidence="7">LMG 31523</strain>
    </source>
</reference>
<dbReference type="InterPro" id="IPR004843">
    <property type="entry name" value="Calcineurin-like_PHP"/>
</dbReference>
<protein>
    <submittedName>
        <fullName evidence="6">Phosphodiesterase</fullName>
    </submittedName>
</protein>
<evidence type="ECO:0000259" key="5">
    <source>
        <dbReference type="Pfam" id="PF00149"/>
    </source>
</evidence>
<dbReference type="Pfam" id="PF00149">
    <property type="entry name" value="Metallophos"/>
    <property type="match status" value="1"/>
</dbReference>
<gene>
    <name evidence="6" type="ORF">GXW71_30745</name>
</gene>
<dbReference type="EMBL" id="JAAGBB010000068">
    <property type="protein sequence ID" value="MBR0668768.1"/>
    <property type="molecule type" value="Genomic_DNA"/>
</dbReference>
<dbReference type="Gene3D" id="3.60.21.10">
    <property type="match status" value="1"/>
</dbReference>
<dbReference type="CDD" id="cd07402">
    <property type="entry name" value="MPP_GpdQ"/>
    <property type="match status" value="1"/>
</dbReference>
<feature type="domain" description="Calcineurin-like phosphoesterase" evidence="5">
    <location>
        <begin position="6"/>
        <end position="203"/>
    </location>
</feature>
<dbReference type="SUPFAM" id="SSF56300">
    <property type="entry name" value="Metallo-dependent phosphatases"/>
    <property type="match status" value="1"/>
</dbReference>
<proteinExistence type="inferred from homology"/>
<evidence type="ECO:0000313" key="6">
    <source>
        <dbReference type="EMBL" id="MBR0668768.1"/>
    </source>
</evidence>
<keyword evidence="2" id="KW-0378">Hydrolase</keyword>